<evidence type="ECO:0000256" key="7">
    <source>
        <dbReference type="ARBA" id="ARBA00023163"/>
    </source>
</evidence>
<dbReference type="InterPro" id="IPR031120">
    <property type="entry name" value="HIR1-like"/>
</dbReference>
<feature type="repeat" description="WD" evidence="9">
    <location>
        <begin position="168"/>
        <end position="209"/>
    </location>
</feature>
<keyword evidence="15" id="KW-1185">Reference proteome</keyword>
<keyword evidence="6 10" id="KW-0805">Transcription regulation</keyword>
<keyword evidence="5 10" id="KW-0156">Chromatin regulator</keyword>
<feature type="repeat" description="WD" evidence="9">
    <location>
        <begin position="66"/>
        <end position="98"/>
    </location>
</feature>
<proteinExistence type="inferred from homology"/>
<dbReference type="GO" id="GO:0006325">
    <property type="term" value="P:chromatin organization"/>
    <property type="evidence" value="ECO:0007669"/>
    <property type="project" value="UniProtKB-KW"/>
</dbReference>
<feature type="region of interest" description="Disordered" evidence="11">
    <location>
        <begin position="402"/>
        <end position="427"/>
    </location>
</feature>
<dbReference type="Pfam" id="PF07569">
    <property type="entry name" value="Hira"/>
    <property type="match status" value="1"/>
</dbReference>
<feature type="domain" description="Protein HIRA-like C-terminal" evidence="12">
    <location>
        <begin position="727"/>
        <end position="920"/>
    </location>
</feature>
<keyword evidence="3 9" id="KW-0853">WD repeat</keyword>
<evidence type="ECO:0000256" key="1">
    <source>
        <dbReference type="ARBA" id="ARBA00004123"/>
    </source>
</evidence>
<dbReference type="SMART" id="SM00320">
    <property type="entry name" value="WD40"/>
    <property type="match status" value="7"/>
</dbReference>
<dbReference type="EMBL" id="JACVVK020000610">
    <property type="protein sequence ID" value="KAK7463135.1"/>
    <property type="molecule type" value="Genomic_DNA"/>
</dbReference>
<dbReference type="CDD" id="cd00200">
    <property type="entry name" value="WD40"/>
    <property type="match status" value="1"/>
</dbReference>
<gene>
    <name evidence="14" type="ORF">BaRGS_00038280</name>
</gene>
<organism evidence="14 15">
    <name type="scientific">Batillaria attramentaria</name>
    <dbReference type="NCBI Taxonomy" id="370345"/>
    <lineage>
        <taxon>Eukaryota</taxon>
        <taxon>Metazoa</taxon>
        <taxon>Spiralia</taxon>
        <taxon>Lophotrochozoa</taxon>
        <taxon>Mollusca</taxon>
        <taxon>Gastropoda</taxon>
        <taxon>Caenogastropoda</taxon>
        <taxon>Sorbeoconcha</taxon>
        <taxon>Cerithioidea</taxon>
        <taxon>Batillariidae</taxon>
        <taxon>Batillaria</taxon>
    </lineage>
</organism>
<dbReference type="SUPFAM" id="SSF50998">
    <property type="entry name" value="Quinoprotein alcohol dehydrogenase-like"/>
    <property type="match status" value="1"/>
</dbReference>
<comment type="similarity">
    <text evidence="2 10">Belongs to the WD repeat HIR1 family.</text>
</comment>
<dbReference type="GO" id="GO:0005634">
    <property type="term" value="C:nucleus"/>
    <property type="evidence" value="ECO:0007669"/>
    <property type="project" value="UniProtKB-SubCell"/>
</dbReference>
<dbReference type="PROSITE" id="PS50082">
    <property type="entry name" value="WD_REPEATS_2"/>
    <property type="match status" value="3"/>
</dbReference>
<dbReference type="Gene3D" id="2.130.10.10">
    <property type="entry name" value="YVTN repeat-like/Quinoprotein amine dehydrogenase"/>
    <property type="match status" value="3"/>
</dbReference>
<name>A0ABD0J7N6_9CAEN</name>
<dbReference type="InterPro" id="IPR001680">
    <property type="entry name" value="WD40_rpt"/>
</dbReference>
<reference evidence="14 15" key="1">
    <citation type="journal article" date="2023" name="Sci. Data">
        <title>Genome assembly of the Korean intertidal mud-creeper Batillaria attramentaria.</title>
        <authorList>
            <person name="Patra A.K."/>
            <person name="Ho P.T."/>
            <person name="Jun S."/>
            <person name="Lee S.J."/>
            <person name="Kim Y."/>
            <person name="Won Y.J."/>
        </authorList>
    </citation>
    <scope>NUCLEOTIDE SEQUENCE [LARGE SCALE GENOMIC DNA]</scope>
    <source>
        <strain evidence="14">Wonlab-2016</strain>
    </source>
</reference>
<keyword evidence="4 10" id="KW-0677">Repeat</keyword>
<keyword evidence="10" id="KW-0678">Repressor</keyword>
<dbReference type="PANTHER" id="PTHR13831">
    <property type="entry name" value="MEMBER OF THE HIR1 FAMILY OF WD-REPEAT PROTEINS"/>
    <property type="match status" value="1"/>
</dbReference>
<feature type="compositionally biased region" description="Basic residues" evidence="11">
    <location>
        <begin position="593"/>
        <end position="602"/>
    </location>
</feature>
<evidence type="ECO:0000256" key="3">
    <source>
        <dbReference type="ARBA" id="ARBA00022574"/>
    </source>
</evidence>
<dbReference type="InterPro" id="IPR019015">
    <property type="entry name" value="HIRA_B_motif"/>
</dbReference>
<feature type="repeat" description="WD" evidence="9">
    <location>
        <begin position="125"/>
        <end position="157"/>
    </location>
</feature>
<evidence type="ECO:0000256" key="6">
    <source>
        <dbReference type="ARBA" id="ARBA00023015"/>
    </source>
</evidence>
<dbReference type="PROSITE" id="PS50294">
    <property type="entry name" value="WD_REPEATS_REGION"/>
    <property type="match status" value="3"/>
</dbReference>
<evidence type="ECO:0000259" key="12">
    <source>
        <dbReference type="Pfam" id="PF07569"/>
    </source>
</evidence>
<keyword evidence="7 10" id="KW-0804">Transcription</keyword>
<comment type="subcellular location">
    <subcellularLocation>
        <location evidence="1 10">Nucleus</location>
    </subcellularLocation>
</comment>
<evidence type="ECO:0000313" key="14">
    <source>
        <dbReference type="EMBL" id="KAK7463135.1"/>
    </source>
</evidence>
<dbReference type="AlphaFoldDB" id="A0ABD0J7N6"/>
<feature type="compositionally biased region" description="Basic and acidic residues" evidence="11">
    <location>
        <begin position="414"/>
        <end position="427"/>
    </location>
</feature>
<dbReference type="InterPro" id="IPR011494">
    <property type="entry name" value="HIRA-like_C"/>
</dbReference>
<evidence type="ECO:0000256" key="11">
    <source>
        <dbReference type="SAM" id="MobiDB-lite"/>
    </source>
</evidence>
<comment type="function">
    <text evidence="10">Required for replication-independent chromatin assembly and for the periodic repression of histone gene transcription during the cell cycle.</text>
</comment>
<feature type="region of interest" description="Disordered" evidence="11">
    <location>
        <begin position="466"/>
        <end position="508"/>
    </location>
</feature>
<feature type="compositionally biased region" description="Low complexity" evidence="11">
    <location>
        <begin position="487"/>
        <end position="508"/>
    </location>
</feature>
<protein>
    <recommendedName>
        <fullName evidence="10">Protein HIRA</fullName>
    </recommendedName>
</protein>
<dbReference type="FunFam" id="2.130.10.10:FF:000075">
    <property type="entry name" value="Protein HIRA"/>
    <property type="match status" value="1"/>
</dbReference>
<feature type="compositionally biased region" description="Polar residues" evidence="11">
    <location>
        <begin position="475"/>
        <end position="486"/>
    </location>
</feature>
<evidence type="ECO:0000256" key="9">
    <source>
        <dbReference type="PROSITE-ProRule" id="PRU00221"/>
    </source>
</evidence>
<evidence type="ECO:0000256" key="5">
    <source>
        <dbReference type="ARBA" id="ARBA00022853"/>
    </source>
</evidence>
<feature type="compositionally biased region" description="Polar residues" evidence="11">
    <location>
        <begin position="556"/>
        <end position="566"/>
    </location>
</feature>
<dbReference type="PANTHER" id="PTHR13831:SF0">
    <property type="entry name" value="PROTEIN HIRA"/>
    <property type="match status" value="1"/>
</dbReference>
<evidence type="ECO:0000256" key="8">
    <source>
        <dbReference type="ARBA" id="ARBA00023242"/>
    </source>
</evidence>
<sequence>MRLLKPEWVSHEGKPIFSIDIHPDESRVATGGQGDDCGKVVVWNMAPIRDEKEEADENVPRVLCQMDNHLACVNCVRWSQNGKYLASGGDDKLVMIWQTSRGFGSGKSFGSNVTIVEQWRPVATLRGHTGDVLDLAWSPQDVWLASCSVDNTIVIWNAVKFPEQVASLKGHSGLVKGVTWDPVGKYLASQSDDKSLRVWRTSDWKEEKSITSCFAECGGTTHVLRLNWSPDGNHIVSAHAMNNAGPTAQIVERNGWGTSLDFVGHRKAITVVRFNPKILSKQMKKSSEKNQQYSCCAIGSKDRSLSIWLTALKRPLVVLHDMFEKSILDISWGSTGLELMCCSIDGSVAYLGFDENEIGVPMPKEDQQAFLEKIYGKSVLTSKMASAANQIIDVMSTPSKTQSSLLSANGDTPFKPRDKQIETRTADGRRRITPIFLAPQPDLGDPGVPAPFTTKSIAFRSSKEGSKIVIERQNRVTQPGCSTLSNSSQSQSQSQASPPQPPASVGAAVSTAAGSVLATTASNGTELKTPVVEAAGTAPITPLDTPMEVDTPTAKPITSTPLSRQESQLEKDKEKQKEPERDKDRPKHAALGLKKRHGRGRPRKADKEAREALMTAALSLTIPVSTERETARPVVTSQNLQLPVPSIEKTATKSIEGQAGGDSSLTVEVENGVAAGSGQLHRCRCVRAGTVLWEQLLTSRILTLAGSRQATCVACEDKTVTVFNTGGRRVWPPLLMASQASVLKCTGQYVMVITSHGYLYVWNITSGQVIVQNQSLAAIMSGTDRIVSSTLTSEGVCLITISSGKSYSFAPEVGCWMVVSDRDDRLQMCSDHHRCVPPKVRASGPLAAVQGGSRPNQASRMFQSDASMQQTSTVSHLENQVAASLALKSASEYRFWLETYLRYLAQEGLEEKLRAVCDDLLGPMYSRSTGSAGQGTSWQPSVLGLNKREFLRRILPTIGTNLRWQRLYTEYQEQLDTLALNT</sequence>
<accession>A0ABD0J7N6</accession>
<feature type="compositionally biased region" description="Basic and acidic residues" evidence="11">
    <location>
        <begin position="567"/>
        <end position="587"/>
    </location>
</feature>
<feature type="domain" description="CAF1B/HIR1 beta-propeller" evidence="13">
    <location>
        <begin position="1"/>
        <end position="206"/>
    </location>
</feature>
<dbReference type="InterPro" id="IPR036322">
    <property type="entry name" value="WD40_repeat_dom_sf"/>
</dbReference>
<dbReference type="InterPro" id="IPR011047">
    <property type="entry name" value="Quinoprotein_ADH-like_sf"/>
</dbReference>
<dbReference type="InterPro" id="IPR055410">
    <property type="entry name" value="Beta-prop_CAF1B_HIR1"/>
</dbReference>
<evidence type="ECO:0000256" key="10">
    <source>
        <dbReference type="RuleBase" id="RU364014"/>
    </source>
</evidence>
<evidence type="ECO:0000256" key="4">
    <source>
        <dbReference type="ARBA" id="ARBA00022737"/>
    </source>
</evidence>
<evidence type="ECO:0000313" key="15">
    <source>
        <dbReference type="Proteomes" id="UP001519460"/>
    </source>
</evidence>
<dbReference type="InterPro" id="IPR015943">
    <property type="entry name" value="WD40/YVTN_repeat-like_dom_sf"/>
</dbReference>
<dbReference type="Pfam" id="PF24105">
    <property type="entry name" value="Beta-prop_CAF1B_HIR1"/>
    <property type="match status" value="1"/>
</dbReference>
<dbReference type="SUPFAM" id="SSF50978">
    <property type="entry name" value="WD40 repeat-like"/>
    <property type="match status" value="1"/>
</dbReference>
<evidence type="ECO:0000256" key="2">
    <source>
        <dbReference type="ARBA" id="ARBA00007306"/>
    </source>
</evidence>
<dbReference type="Pfam" id="PF09453">
    <property type="entry name" value="HIRA_B"/>
    <property type="match status" value="1"/>
</dbReference>
<feature type="region of interest" description="Disordered" evidence="11">
    <location>
        <begin position="528"/>
        <end position="607"/>
    </location>
</feature>
<comment type="caution">
    <text evidence="14">The sequence shown here is derived from an EMBL/GenBank/DDBJ whole genome shotgun (WGS) entry which is preliminary data.</text>
</comment>
<dbReference type="Proteomes" id="UP001519460">
    <property type="component" value="Unassembled WGS sequence"/>
</dbReference>
<keyword evidence="8 10" id="KW-0539">Nucleus</keyword>
<evidence type="ECO:0000259" key="13">
    <source>
        <dbReference type="Pfam" id="PF24105"/>
    </source>
</evidence>